<gene>
    <name evidence="2" type="ORF">L210DRAFT_951916</name>
</gene>
<reference evidence="2" key="1">
    <citation type="submission" date="2019-10" db="EMBL/GenBank/DDBJ databases">
        <authorList>
            <consortium name="DOE Joint Genome Institute"/>
            <person name="Kuo A."/>
            <person name="Miyauchi S."/>
            <person name="Kiss E."/>
            <person name="Drula E."/>
            <person name="Kohler A."/>
            <person name="Sanchez-Garcia M."/>
            <person name="Andreopoulos B."/>
            <person name="Barry K.W."/>
            <person name="Bonito G."/>
            <person name="Buee M."/>
            <person name="Carver A."/>
            <person name="Chen C."/>
            <person name="Cichocki N."/>
            <person name="Clum A."/>
            <person name="Culley D."/>
            <person name="Crous P.W."/>
            <person name="Fauchery L."/>
            <person name="Girlanda M."/>
            <person name="Hayes R."/>
            <person name="Keri Z."/>
            <person name="LaButti K."/>
            <person name="Lipzen A."/>
            <person name="Lombard V."/>
            <person name="Magnuson J."/>
            <person name="Maillard F."/>
            <person name="Morin E."/>
            <person name="Murat C."/>
            <person name="Nolan M."/>
            <person name="Ohm R."/>
            <person name="Pangilinan J."/>
            <person name="Pereira M."/>
            <person name="Perotto S."/>
            <person name="Peter M."/>
            <person name="Riley R."/>
            <person name="Sitrit Y."/>
            <person name="Stielow B."/>
            <person name="Szollosi G."/>
            <person name="Zifcakova L."/>
            <person name="Stursova M."/>
            <person name="Spatafora J.W."/>
            <person name="Tedersoo L."/>
            <person name="Vaario L.-M."/>
            <person name="Yamada A."/>
            <person name="Yan M."/>
            <person name="Wang P."/>
            <person name="Xu J."/>
            <person name="Bruns T."/>
            <person name="Baldrian P."/>
            <person name="Vilgalys R."/>
            <person name="Henrissat B."/>
            <person name="Grigoriev I.V."/>
            <person name="Hibbett D."/>
            <person name="Nagy L.G."/>
            <person name="Martin F.M."/>
        </authorList>
    </citation>
    <scope>NUCLEOTIDE SEQUENCE</scope>
    <source>
        <strain evidence="2">BED1</strain>
    </source>
</reference>
<name>A0AAD4G8K6_BOLED</name>
<keyword evidence="3" id="KW-1185">Reference proteome</keyword>
<organism evidence="2 3">
    <name type="scientific">Boletus edulis BED1</name>
    <dbReference type="NCBI Taxonomy" id="1328754"/>
    <lineage>
        <taxon>Eukaryota</taxon>
        <taxon>Fungi</taxon>
        <taxon>Dikarya</taxon>
        <taxon>Basidiomycota</taxon>
        <taxon>Agaricomycotina</taxon>
        <taxon>Agaricomycetes</taxon>
        <taxon>Agaricomycetidae</taxon>
        <taxon>Boletales</taxon>
        <taxon>Boletineae</taxon>
        <taxon>Boletaceae</taxon>
        <taxon>Boletoideae</taxon>
        <taxon>Boletus</taxon>
    </lineage>
</organism>
<dbReference type="AlphaFoldDB" id="A0AAD4G8K6"/>
<comment type="caution">
    <text evidence="2">The sequence shown here is derived from an EMBL/GenBank/DDBJ whole genome shotgun (WGS) entry which is preliminary data.</text>
</comment>
<sequence>MELSRSMPFQLANGEQFLSSQRVANSMSYTYECVFCSLDGHSLCSVYLVTSSKYTNTFGAYERNTGSCHQLDTRRRSSTGLSRHAVSEIDPLTGQGP</sequence>
<dbReference type="EMBL" id="WHUW01000060">
    <property type="protein sequence ID" value="KAF8430593.1"/>
    <property type="molecule type" value="Genomic_DNA"/>
</dbReference>
<reference evidence="2" key="2">
    <citation type="journal article" date="2020" name="Nat. Commun.">
        <title>Large-scale genome sequencing of mycorrhizal fungi provides insights into the early evolution of symbiotic traits.</title>
        <authorList>
            <person name="Miyauchi S."/>
            <person name="Kiss E."/>
            <person name="Kuo A."/>
            <person name="Drula E."/>
            <person name="Kohler A."/>
            <person name="Sanchez-Garcia M."/>
            <person name="Morin E."/>
            <person name="Andreopoulos B."/>
            <person name="Barry K.W."/>
            <person name="Bonito G."/>
            <person name="Buee M."/>
            <person name="Carver A."/>
            <person name="Chen C."/>
            <person name="Cichocki N."/>
            <person name="Clum A."/>
            <person name="Culley D."/>
            <person name="Crous P.W."/>
            <person name="Fauchery L."/>
            <person name="Girlanda M."/>
            <person name="Hayes R.D."/>
            <person name="Keri Z."/>
            <person name="LaButti K."/>
            <person name="Lipzen A."/>
            <person name="Lombard V."/>
            <person name="Magnuson J."/>
            <person name="Maillard F."/>
            <person name="Murat C."/>
            <person name="Nolan M."/>
            <person name="Ohm R.A."/>
            <person name="Pangilinan J."/>
            <person name="Pereira M.F."/>
            <person name="Perotto S."/>
            <person name="Peter M."/>
            <person name="Pfister S."/>
            <person name="Riley R."/>
            <person name="Sitrit Y."/>
            <person name="Stielow J.B."/>
            <person name="Szollosi G."/>
            <person name="Zifcakova L."/>
            <person name="Stursova M."/>
            <person name="Spatafora J.W."/>
            <person name="Tedersoo L."/>
            <person name="Vaario L.M."/>
            <person name="Yamada A."/>
            <person name="Yan M."/>
            <person name="Wang P."/>
            <person name="Xu J."/>
            <person name="Bruns T."/>
            <person name="Baldrian P."/>
            <person name="Vilgalys R."/>
            <person name="Dunand C."/>
            <person name="Henrissat B."/>
            <person name="Grigoriev I.V."/>
            <person name="Hibbett D."/>
            <person name="Nagy L.G."/>
            <person name="Martin F.M."/>
        </authorList>
    </citation>
    <scope>NUCLEOTIDE SEQUENCE</scope>
    <source>
        <strain evidence="2">BED1</strain>
    </source>
</reference>
<accession>A0AAD4G8K6</accession>
<evidence type="ECO:0000313" key="3">
    <source>
        <dbReference type="Proteomes" id="UP001194468"/>
    </source>
</evidence>
<evidence type="ECO:0000256" key="1">
    <source>
        <dbReference type="SAM" id="MobiDB-lite"/>
    </source>
</evidence>
<evidence type="ECO:0000313" key="2">
    <source>
        <dbReference type="EMBL" id="KAF8430593.1"/>
    </source>
</evidence>
<protein>
    <submittedName>
        <fullName evidence="2">Uncharacterized protein</fullName>
    </submittedName>
</protein>
<dbReference type="Proteomes" id="UP001194468">
    <property type="component" value="Unassembled WGS sequence"/>
</dbReference>
<proteinExistence type="predicted"/>
<feature type="region of interest" description="Disordered" evidence="1">
    <location>
        <begin position="72"/>
        <end position="97"/>
    </location>
</feature>